<organism evidence="3 4">
    <name type="scientific">Algicella marina</name>
    <dbReference type="NCBI Taxonomy" id="2683284"/>
    <lineage>
        <taxon>Bacteria</taxon>
        <taxon>Pseudomonadati</taxon>
        <taxon>Pseudomonadota</taxon>
        <taxon>Alphaproteobacteria</taxon>
        <taxon>Rhodobacterales</taxon>
        <taxon>Paracoccaceae</taxon>
        <taxon>Algicella</taxon>
    </lineage>
</organism>
<dbReference type="RefSeq" id="WP_161862194.1">
    <property type="nucleotide sequence ID" value="NZ_CP046620.1"/>
</dbReference>
<feature type="region of interest" description="Disordered" evidence="1">
    <location>
        <begin position="91"/>
        <end position="110"/>
    </location>
</feature>
<accession>A0A6P1T1V1</accession>
<dbReference type="AlphaFoldDB" id="A0A6P1T1V1"/>
<proteinExistence type="predicted"/>
<feature type="transmembrane region" description="Helical" evidence="2">
    <location>
        <begin position="36"/>
        <end position="59"/>
    </location>
</feature>
<name>A0A6P1T1V1_9RHOB</name>
<protein>
    <submittedName>
        <fullName evidence="3">Uncharacterized protein</fullName>
    </submittedName>
</protein>
<evidence type="ECO:0000313" key="4">
    <source>
        <dbReference type="Proteomes" id="UP000464495"/>
    </source>
</evidence>
<reference evidence="3 4" key="1">
    <citation type="submission" date="2019-12" db="EMBL/GenBank/DDBJ databases">
        <title>Complete genome sequence of Algicella marina strain 9Alg 56(T) isolated from the red alga Tichocarpus crinitus.</title>
        <authorList>
            <person name="Kim S.-G."/>
            <person name="Nedashkovskaya O.I."/>
        </authorList>
    </citation>
    <scope>NUCLEOTIDE SEQUENCE [LARGE SCALE GENOMIC DNA]</scope>
    <source>
        <strain evidence="3 4">9Alg 56</strain>
    </source>
</reference>
<feature type="region of interest" description="Disordered" evidence="1">
    <location>
        <begin position="1"/>
        <end position="32"/>
    </location>
</feature>
<evidence type="ECO:0000256" key="1">
    <source>
        <dbReference type="SAM" id="MobiDB-lite"/>
    </source>
</evidence>
<evidence type="ECO:0000256" key="2">
    <source>
        <dbReference type="SAM" id="Phobius"/>
    </source>
</evidence>
<keyword evidence="2" id="KW-0812">Transmembrane</keyword>
<keyword evidence="2" id="KW-1133">Transmembrane helix</keyword>
<gene>
    <name evidence="3" type="ORF">GO499_10810</name>
</gene>
<evidence type="ECO:0000313" key="3">
    <source>
        <dbReference type="EMBL" id="QHQ35633.1"/>
    </source>
</evidence>
<dbReference type="EMBL" id="CP046620">
    <property type="protein sequence ID" value="QHQ35633.1"/>
    <property type="molecule type" value="Genomic_DNA"/>
</dbReference>
<dbReference type="KEGG" id="amaq:GO499_10810"/>
<keyword evidence="2" id="KW-0472">Membrane</keyword>
<keyword evidence="4" id="KW-1185">Reference proteome</keyword>
<feature type="transmembrane region" description="Helical" evidence="2">
    <location>
        <begin position="65"/>
        <end position="85"/>
    </location>
</feature>
<dbReference type="Proteomes" id="UP000464495">
    <property type="component" value="Chromosome"/>
</dbReference>
<sequence>MARKVGFSEDNEAARPVPRSEQATSAEAPLRPGPGLVVFALILLAIVGMGLAVLLISLSRGSLPGIVFGMMFTVAATSIGVSAFIKSFRAGREAARNSDWRRDTRTRDEA</sequence>